<keyword evidence="3" id="KW-1185">Reference proteome</keyword>
<dbReference type="InterPro" id="IPR023393">
    <property type="entry name" value="START-like_dom_sf"/>
</dbReference>
<organism evidence="2 3">
    <name type="scientific">Streptomyces oryzae</name>
    <dbReference type="NCBI Taxonomy" id="1434886"/>
    <lineage>
        <taxon>Bacteria</taxon>
        <taxon>Bacillati</taxon>
        <taxon>Actinomycetota</taxon>
        <taxon>Actinomycetes</taxon>
        <taxon>Kitasatosporales</taxon>
        <taxon>Streptomycetaceae</taxon>
        <taxon>Streptomyces</taxon>
    </lineage>
</organism>
<name>A0ABS3X9U8_9ACTN</name>
<proteinExistence type="predicted"/>
<comment type="caution">
    <text evidence="2">The sequence shown here is derived from an EMBL/GenBank/DDBJ whole genome shotgun (WGS) entry which is preliminary data.</text>
</comment>
<gene>
    <name evidence="2" type="ORF">ITI46_10535</name>
</gene>
<dbReference type="EMBL" id="JADKMA010000040">
    <property type="protein sequence ID" value="MBO8192099.1"/>
    <property type="molecule type" value="Genomic_DNA"/>
</dbReference>
<protein>
    <submittedName>
        <fullName evidence="2">SRPBCC family protein</fullName>
    </submittedName>
</protein>
<evidence type="ECO:0000313" key="2">
    <source>
        <dbReference type="EMBL" id="MBO8192099.1"/>
    </source>
</evidence>
<evidence type="ECO:0000313" key="3">
    <source>
        <dbReference type="Proteomes" id="UP001519064"/>
    </source>
</evidence>
<sequence length="158" mass="18201">MAGHTDNSIVIDAPMDLVWDMTNDLKSWPNLFSEYAAVEVLEENDSEHGREIVFRLTMHPDEDGNAWSWVSKRVPDPAKRQVRAHRVETGPFEYMNIYWEYLPEGDGVKMRWVQDFHMKEAAPVTDDGMTEHLNRNTAIQMKLIKEKIEKAAKAAAAQ</sequence>
<dbReference type="SUPFAM" id="SSF55961">
    <property type="entry name" value="Bet v1-like"/>
    <property type="match status" value="1"/>
</dbReference>
<dbReference type="RefSeq" id="WP_209239193.1">
    <property type="nucleotide sequence ID" value="NZ_JADKMA010000040.1"/>
</dbReference>
<reference evidence="2 3" key="1">
    <citation type="submission" date="2020-11" db="EMBL/GenBank/DDBJ databases">
        <title>Streptomyces spirodelae sp. nov., isolated from duckweed.</title>
        <authorList>
            <person name="Saimee Y."/>
            <person name="Duangmal K."/>
        </authorList>
    </citation>
    <scope>NUCLEOTIDE SEQUENCE [LARGE SCALE GENOMIC DNA]</scope>
    <source>
        <strain evidence="2 3">S16-07</strain>
    </source>
</reference>
<dbReference type="Gene3D" id="3.30.530.20">
    <property type="match status" value="1"/>
</dbReference>
<evidence type="ECO:0000259" key="1">
    <source>
        <dbReference type="Pfam" id="PF03364"/>
    </source>
</evidence>
<accession>A0ABS3X9U8</accession>
<dbReference type="InterPro" id="IPR005031">
    <property type="entry name" value="COQ10_START"/>
</dbReference>
<dbReference type="Pfam" id="PF03364">
    <property type="entry name" value="Polyketide_cyc"/>
    <property type="match status" value="1"/>
</dbReference>
<dbReference type="Proteomes" id="UP001519064">
    <property type="component" value="Unassembled WGS sequence"/>
</dbReference>
<dbReference type="CDD" id="cd08860">
    <property type="entry name" value="TcmN_ARO-CYC_like"/>
    <property type="match status" value="1"/>
</dbReference>
<feature type="domain" description="Coenzyme Q-binding protein COQ10 START" evidence="1">
    <location>
        <begin position="11"/>
        <end position="124"/>
    </location>
</feature>